<evidence type="ECO:0000313" key="3">
    <source>
        <dbReference type="Proteomes" id="UP000321617"/>
    </source>
</evidence>
<evidence type="ECO:0000256" key="1">
    <source>
        <dbReference type="SAM" id="MobiDB-lite"/>
    </source>
</evidence>
<dbReference type="AlphaFoldDB" id="A0A562VE34"/>
<sequence>MKVSELQNADIAGIEKSYSHWERAISLLKDAESGVAGPITGKIRSGAWQGLSGVTAATTADSMRQNLATGETEATSVKWLLWRAAGYFRPAKERLNQLVAGVRANPKLRLEEDGRVWPAPPTAAETVSGTGAHHEYIQLVDQANQYTTAIRKILSEATEADKKIADALRKAADTAGIGSPRMFNTDAPTDGALDLSEIPGQRLGWYYTLLDQIGAGNIGGGTPKEQSARIGEMAQRHAERGGGQCRVVEGMMTCVGVPPHMYARGGTTYGDTFISPYASFEELETGYSTTRATRITNRGCCSTRSVTGTDSGGSTARTSVACT</sequence>
<feature type="region of interest" description="Disordered" evidence="1">
    <location>
        <begin position="303"/>
        <end position="323"/>
    </location>
</feature>
<reference evidence="2 3" key="1">
    <citation type="journal article" date="2013" name="Stand. Genomic Sci.">
        <title>Genomic Encyclopedia of Type Strains, Phase I: The one thousand microbial genomes (KMG-I) project.</title>
        <authorList>
            <person name="Kyrpides N.C."/>
            <person name="Woyke T."/>
            <person name="Eisen J.A."/>
            <person name="Garrity G."/>
            <person name="Lilburn T.G."/>
            <person name="Beck B.J."/>
            <person name="Whitman W.B."/>
            <person name="Hugenholtz P."/>
            <person name="Klenk H.P."/>
        </authorList>
    </citation>
    <scope>NUCLEOTIDE SEQUENCE [LARGE SCALE GENOMIC DNA]</scope>
    <source>
        <strain evidence="2 3">DSM 45044</strain>
    </source>
</reference>
<dbReference type="EMBL" id="VLLL01000005">
    <property type="protein sequence ID" value="TWJ16128.1"/>
    <property type="molecule type" value="Genomic_DNA"/>
</dbReference>
<accession>A0A562VE34</accession>
<keyword evidence="3" id="KW-1185">Reference proteome</keyword>
<gene>
    <name evidence="2" type="ORF">LX16_1852</name>
</gene>
<evidence type="ECO:0008006" key="4">
    <source>
        <dbReference type="Google" id="ProtNLM"/>
    </source>
</evidence>
<comment type="caution">
    <text evidence="2">The sequence shown here is derived from an EMBL/GenBank/DDBJ whole genome shotgun (WGS) entry which is preliminary data.</text>
</comment>
<name>A0A562VE34_9ACTN</name>
<dbReference type="RefSeq" id="WP_147136008.1">
    <property type="nucleotide sequence ID" value="NZ_BAABIJ010000001.1"/>
</dbReference>
<organism evidence="2 3">
    <name type="scientific">Stackebrandtia albiflava</name>
    <dbReference type="NCBI Taxonomy" id="406432"/>
    <lineage>
        <taxon>Bacteria</taxon>
        <taxon>Bacillati</taxon>
        <taxon>Actinomycetota</taxon>
        <taxon>Actinomycetes</taxon>
        <taxon>Glycomycetales</taxon>
        <taxon>Glycomycetaceae</taxon>
        <taxon>Stackebrandtia</taxon>
    </lineage>
</organism>
<protein>
    <recommendedName>
        <fullName evidence="4">PPE family protein</fullName>
    </recommendedName>
</protein>
<evidence type="ECO:0000313" key="2">
    <source>
        <dbReference type="EMBL" id="TWJ16128.1"/>
    </source>
</evidence>
<dbReference type="Proteomes" id="UP000321617">
    <property type="component" value="Unassembled WGS sequence"/>
</dbReference>
<proteinExistence type="predicted"/>